<keyword evidence="2" id="KW-0285">Flavoprotein</keyword>
<proteinExistence type="inferred from homology"/>
<dbReference type="AlphaFoldDB" id="A0A146FV03"/>
<feature type="domain" description="Glucose-methanol-choline oxidoreductase N-terminal" evidence="3">
    <location>
        <begin position="288"/>
        <end position="302"/>
    </location>
</feature>
<dbReference type="GO" id="GO:0016614">
    <property type="term" value="F:oxidoreductase activity, acting on CH-OH group of donors"/>
    <property type="evidence" value="ECO:0007669"/>
    <property type="project" value="InterPro"/>
</dbReference>
<evidence type="ECO:0000256" key="1">
    <source>
        <dbReference type="ARBA" id="ARBA00010790"/>
    </source>
</evidence>
<dbReference type="InterPro" id="IPR012132">
    <property type="entry name" value="GMC_OxRdtase"/>
</dbReference>
<dbReference type="EMBL" id="BCWF01000029">
    <property type="protein sequence ID" value="GAT29580.1"/>
    <property type="molecule type" value="Genomic_DNA"/>
</dbReference>
<dbReference type="PIRSF" id="PIRSF000137">
    <property type="entry name" value="Alcohol_oxidase"/>
    <property type="match status" value="1"/>
</dbReference>
<dbReference type="GO" id="GO:0050660">
    <property type="term" value="F:flavin adenine dinucleotide binding"/>
    <property type="evidence" value="ECO:0007669"/>
    <property type="project" value="InterPro"/>
</dbReference>
<dbReference type="Pfam" id="PF05199">
    <property type="entry name" value="GMC_oxred_C"/>
    <property type="match status" value="1"/>
</dbReference>
<dbReference type="VEuPathDB" id="FungiDB:ASPFODRAFT_136058"/>
<evidence type="ECO:0000259" key="3">
    <source>
        <dbReference type="PROSITE" id="PS00624"/>
    </source>
</evidence>
<feature type="binding site" evidence="2">
    <location>
        <position position="245"/>
    </location>
    <ligand>
        <name>FAD</name>
        <dbReference type="ChEBI" id="CHEBI:57692"/>
    </ligand>
</feature>
<evidence type="ECO:0000313" key="4">
    <source>
        <dbReference type="EMBL" id="GAT29580.1"/>
    </source>
</evidence>
<evidence type="ECO:0000256" key="2">
    <source>
        <dbReference type="PIRSR" id="PIRSR000137-2"/>
    </source>
</evidence>
<sequence length="613" mass="66141">MGIYTRLPAGIDEVDIIIAGGGTAGCVVASRLADADPSLSILVVEGGQNNKGNHLIAFPLLFPTALLPTSTATLFYKGNAESQLDNREMIVPAGGVLGGGSSINLMMYSRAQRHDWDSWATPGWHVNKSTKLHSVNPAALPFLTTLETYHGPGPDSVHGKNGPIVVSPGTFYSERTAEQFIAAANEVGYPTVNDLQDLDTSNGVQRALRFVDKEGRRQDAASNYLHPKLEDGAHPNLHVLVETKVIKILFEGKRAVGVEFKPNPAFQKDNNTDVRRVKARKLVISSCGAIGTPLLLERSGLGDEAILNKAGVPTVAHIPGIGRDYQDHHLLTQAYYSALEPTETFDAPLSGRINMEELIKSNAPIMGWNAQDASCKLRPTEADVAALGPEFEAAYARDYRSTPNKPMALMALLGGFPGEPHTVEPGQYLATSLFTVYPYARGHVHITSPDPDADISFETGFLKSDLDVKKLIWAYKKQREIVRRMDVYRGEFAGVHPPFAEDSAAALVRLDKPNDENIPDIQYTAEDDKVIEGWVRKNVGTTWHSLGTCKMGALADGGVVDPELNVHGIEGLKLVDLSIVPQNIGANAATTAYAIGEKAATIIMKDLGLAGSE</sequence>
<comment type="cofactor">
    <cofactor evidence="2">
        <name>FAD</name>
        <dbReference type="ChEBI" id="CHEBI:57692"/>
    </cofactor>
</comment>
<dbReference type="InterPro" id="IPR000172">
    <property type="entry name" value="GMC_OxRdtase_N"/>
</dbReference>
<protein>
    <submittedName>
        <fullName evidence="4">Glucose-methanol-choline oxidoreductase</fullName>
    </submittedName>
</protein>
<dbReference type="PROSITE" id="PS51257">
    <property type="entry name" value="PROKAR_LIPOPROTEIN"/>
    <property type="match status" value="1"/>
</dbReference>
<dbReference type="PANTHER" id="PTHR11552">
    <property type="entry name" value="GLUCOSE-METHANOL-CHOLINE GMC OXIDOREDUCTASE"/>
    <property type="match status" value="1"/>
</dbReference>
<comment type="similarity">
    <text evidence="1">Belongs to the GMC oxidoreductase family.</text>
</comment>
<dbReference type="InterPro" id="IPR007867">
    <property type="entry name" value="GMC_OxRtase_C"/>
</dbReference>
<evidence type="ECO:0000313" key="5">
    <source>
        <dbReference type="Proteomes" id="UP000075230"/>
    </source>
</evidence>
<name>A0A146FV03_ASPKA</name>
<comment type="caution">
    <text evidence="4">The sequence shown here is derived from an EMBL/GenBank/DDBJ whole genome shotgun (WGS) entry which is preliminary data.</text>
</comment>
<accession>A0A146FV03</accession>
<dbReference type="PANTHER" id="PTHR11552:SF78">
    <property type="entry name" value="GLUCOSE-METHANOL-CHOLINE OXIDOREDUCTASE N-TERMINAL DOMAIN-CONTAINING PROTEIN"/>
    <property type="match status" value="1"/>
</dbReference>
<feature type="binding site" evidence="2">
    <location>
        <position position="96"/>
    </location>
    <ligand>
        <name>FAD</name>
        <dbReference type="ChEBI" id="CHEBI:57692"/>
    </ligand>
</feature>
<dbReference type="Gene3D" id="3.30.560.10">
    <property type="entry name" value="Glucose Oxidase, domain 3"/>
    <property type="match status" value="1"/>
</dbReference>
<organism evidence="4 5">
    <name type="scientific">Aspergillus kawachii</name>
    <name type="common">White koji mold</name>
    <name type="synonym">Aspergillus awamori var. kawachi</name>
    <dbReference type="NCBI Taxonomy" id="1069201"/>
    <lineage>
        <taxon>Eukaryota</taxon>
        <taxon>Fungi</taxon>
        <taxon>Dikarya</taxon>
        <taxon>Ascomycota</taxon>
        <taxon>Pezizomycotina</taxon>
        <taxon>Eurotiomycetes</taxon>
        <taxon>Eurotiomycetidae</taxon>
        <taxon>Eurotiales</taxon>
        <taxon>Aspergillaceae</taxon>
        <taxon>Aspergillus</taxon>
        <taxon>Aspergillus subgen. Circumdati</taxon>
    </lineage>
</organism>
<reference evidence="4 5" key="1">
    <citation type="journal article" date="2016" name="DNA Res.">
        <title>Genome sequence of Aspergillus luchuensis NBRC 4314.</title>
        <authorList>
            <person name="Yamada O."/>
            <person name="Machida M."/>
            <person name="Hosoyama A."/>
            <person name="Goto M."/>
            <person name="Takahashi T."/>
            <person name="Futagami T."/>
            <person name="Yamagata Y."/>
            <person name="Takeuchi M."/>
            <person name="Kobayashi T."/>
            <person name="Koike H."/>
            <person name="Abe K."/>
            <person name="Asai K."/>
            <person name="Arita M."/>
            <person name="Fujita N."/>
            <person name="Fukuda K."/>
            <person name="Higa K."/>
            <person name="Horikawa H."/>
            <person name="Ishikawa T."/>
            <person name="Jinno K."/>
            <person name="Kato Y."/>
            <person name="Kirimura K."/>
            <person name="Mizutani O."/>
            <person name="Nakasone K."/>
            <person name="Sano M."/>
            <person name="Shiraishi Y."/>
            <person name="Tsukahara M."/>
            <person name="Gomi K."/>
        </authorList>
    </citation>
    <scope>NUCLEOTIDE SEQUENCE [LARGE SCALE GENOMIC DNA]</scope>
    <source>
        <strain evidence="4 5">RIB 2604</strain>
    </source>
</reference>
<dbReference type="Gene3D" id="3.50.50.60">
    <property type="entry name" value="FAD/NAD(P)-binding domain"/>
    <property type="match status" value="1"/>
</dbReference>
<dbReference type="SUPFAM" id="SSF51905">
    <property type="entry name" value="FAD/NAD(P)-binding domain"/>
    <property type="match status" value="1"/>
</dbReference>
<dbReference type="InterPro" id="IPR036188">
    <property type="entry name" value="FAD/NAD-bd_sf"/>
</dbReference>
<reference evidence="5" key="2">
    <citation type="submission" date="2016-02" db="EMBL/GenBank/DDBJ databases">
        <title>Genome sequencing of Aspergillus luchuensis NBRC 4314.</title>
        <authorList>
            <person name="Yamada O."/>
        </authorList>
    </citation>
    <scope>NUCLEOTIDE SEQUENCE [LARGE SCALE GENOMIC DNA]</scope>
    <source>
        <strain evidence="5">RIB 2604</strain>
    </source>
</reference>
<dbReference type="PROSITE" id="PS00624">
    <property type="entry name" value="GMC_OXRED_2"/>
    <property type="match status" value="1"/>
</dbReference>
<dbReference type="SUPFAM" id="SSF54373">
    <property type="entry name" value="FAD-linked reductases, C-terminal domain"/>
    <property type="match status" value="1"/>
</dbReference>
<dbReference type="Pfam" id="PF00732">
    <property type="entry name" value="GMC_oxred_N"/>
    <property type="match status" value="1"/>
</dbReference>
<feature type="binding site" evidence="2">
    <location>
        <begin position="543"/>
        <end position="544"/>
    </location>
    <ligand>
        <name>FAD</name>
        <dbReference type="ChEBI" id="CHEBI:57692"/>
    </ligand>
</feature>
<gene>
    <name evidence="4" type="ORF">RIB2604_03001120</name>
</gene>
<dbReference type="Proteomes" id="UP000075230">
    <property type="component" value="Unassembled WGS sequence"/>
</dbReference>
<keyword evidence="2" id="KW-0274">FAD</keyword>